<accession>A0A344L5K0</accession>
<keyword evidence="2 5" id="KW-0812">Transmembrane</keyword>
<sequence length="178" mass="18888">MPAPTSGRARQIVFRVATLAVVSELIAGSVWNLMRIEWVEVQLGHLGYPPFVAYILGVCHVAAALAIIAPGFPLLKEWAYAGVLFTWLAAVTSHLALGDGLVSWGPPLGFAVLGAVSWALRPASRRIGGDREPKVAGPRAWAVPAALVVVLYAVSFVTLPLAEDVMLRSAVDRGWIAG</sequence>
<evidence type="ECO:0000256" key="4">
    <source>
        <dbReference type="ARBA" id="ARBA00023136"/>
    </source>
</evidence>
<evidence type="ECO:0000313" key="6">
    <source>
        <dbReference type="EMBL" id="AXB43324.1"/>
    </source>
</evidence>
<evidence type="ECO:0000256" key="5">
    <source>
        <dbReference type="SAM" id="Phobius"/>
    </source>
</evidence>
<dbReference type="OrthoDB" id="7960583at2"/>
<evidence type="ECO:0000256" key="1">
    <source>
        <dbReference type="ARBA" id="ARBA00004141"/>
    </source>
</evidence>
<keyword evidence="7" id="KW-1185">Reference proteome</keyword>
<feature type="transmembrane region" description="Helical" evidence="5">
    <location>
        <begin position="141"/>
        <end position="162"/>
    </location>
</feature>
<protein>
    <recommendedName>
        <fullName evidence="8">DoxX family protein</fullName>
    </recommendedName>
</protein>
<dbReference type="GO" id="GO:0016020">
    <property type="term" value="C:membrane"/>
    <property type="evidence" value="ECO:0007669"/>
    <property type="project" value="UniProtKB-SubCell"/>
</dbReference>
<feature type="transmembrane region" description="Helical" evidence="5">
    <location>
        <begin position="51"/>
        <end position="71"/>
    </location>
</feature>
<dbReference type="Pfam" id="PF13564">
    <property type="entry name" value="DoxX_2"/>
    <property type="match status" value="1"/>
</dbReference>
<feature type="transmembrane region" description="Helical" evidence="5">
    <location>
        <begin position="12"/>
        <end position="31"/>
    </location>
</feature>
<keyword evidence="3 5" id="KW-1133">Transmembrane helix</keyword>
<evidence type="ECO:0000256" key="3">
    <source>
        <dbReference type="ARBA" id="ARBA00022989"/>
    </source>
</evidence>
<evidence type="ECO:0008006" key="8">
    <source>
        <dbReference type="Google" id="ProtNLM"/>
    </source>
</evidence>
<dbReference type="RefSeq" id="WP_113692569.1">
    <property type="nucleotide sequence ID" value="NZ_CP015163.1"/>
</dbReference>
<proteinExistence type="predicted"/>
<feature type="transmembrane region" description="Helical" evidence="5">
    <location>
        <begin position="78"/>
        <end position="97"/>
    </location>
</feature>
<name>A0A344L5K0_9PSEU</name>
<organism evidence="6 7">
    <name type="scientific">Amycolatopsis albispora</name>
    <dbReference type="NCBI Taxonomy" id="1804986"/>
    <lineage>
        <taxon>Bacteria</taxon>
        <taxon>Bacillati</taxon>
        <taxon>Actinomycetota</taxon>
        <taxon>Actinomycetes</taxon>
        <taxon>Pseudonocardiales</taxon>
        <taxon>Pseudonocardiaceae</taxon>
        <taxon>Amycolatopsis</taxon>
    </lineage>
</organism>
<evidence type="ECO:0000313" key="7">
    <source>
        <dbReference type="Proteomes" id="UP000250434"/>
    </source>
</evidence>
<dbReference type="Proteomes" id="UP000250434">
    <property type="component" value="Chromosome"/>
</dbReference>
<reference evidence="6 7" key="1">
    <citation type="submission" date="2016-04" db="EMBL/GenBank/DDBJ databases">
        <title>Complete genome sequence and analysis of deep-sea sediment isolate, Amycolatopsis sp. WP1.</title>
        <authorList>
            <person name="Wang H."/>
            <person name="Chen S."/>
            <person name="Wu Q."/>
        </authorList>
    </citation>
    <scope>NUCLEOTIDE SEQUENCE [LARGE SCALE GENOMIC DNA]</scope>
    <source>
        <strain evidence="6 7">WP1</strain>
    </source>
</reference>
<dbReference type="KEGG" id="aab:A4R43_12820"/>
<comment type="subcellular location">
    <subcellularLocation>
        <location evidence="1">Membrane</location>
        <topology evidence="1">Multi-pass membrane protein</topology>
    </subcellularLocation>
</comment>
<evidence type="ECO:0000256" key="2">
    <source>
        <dbReference type="ARBA" id="ARBA00022692"/>
    </source>
</evidence>
<gene>
    <name evidence="6" type="ORF">A4R43_12820</name>
</gene>
<feature type="transmembrane region" description="Helical" evidence="5">
    <location>
        <begin position="103"/>
        <end position="120"/>
    </location>
</feature>
<dbReference type="InterPro" id="IPR032808">
    <property type="entry name" value="DoxX"/>
</dbReference>
<dbReference type="AlphaFoldDB" id="A0A344L5K0"/>
<keyword evidence="4 5" id="KW-0472">Membrane</keyword>
<dbReference type="EMBL" id="CP015163">
    <property type="protein sequence ID" value="AXB43324.1"/>
    <property type="molecule type" value="Genomic_DNA"/>
</dbReference>